<protein>
    <submittedName>
        <fullName evidence="1">Uncharacterized protein</fullName>
    </submittedName>
</protein>
<feature type="non-terminal residue" evidence="1">
    <location>
        <position position="1"/>
    </location>
</feature>
<dbReference type="EMBL" id="BARW01005425">
    <property type="protein sequence ID" value="GAI79193.1"/>
    <property type="molecule type" value="Genomic_DNA"/>
</dbReference>
<name>X1RF10_9ZZZZ</name>
<organism evidence="1">
    <name type="scientific">marine sediment metagenome</name>
    <dbReference type="NCBI Taxonomy" id="412755"/>
    <lineage>
        <taxon>unclassified sequences</taxon>
        <taxon>metagenomes</taxon>
        <taxon>ecological metagenomes</taxon>
    </lineage>
</organism>
<gene>
    <name evidence="1" type="ORF">S12H4_11834</name>
</gene>
<dbReference type="AlphaFoldDB" id="X1RF10"/>
<reference evidence="1" key="1">
    <citation type="journal article" date="2014" name="Front. Microbiol.">
        <title>High frequency of phylogenetically diverse reductive dehalogenase-homologous genes in deep subseafloor sedimentary metagenomes.</title>
        <authorList>
            <person name="Kawai M."/>
            <person name="Futagami T."/>
            <person name="Toyoda A."/>
            <person name="Takaki Y."/>
            <person name="Nishi S."/>
            <person name="Hori S."/>
            <person name="Arai W."/>
            <person name="Tsubouchi T."/>
            <person name="Morono Y."/>
            <person name="Uchiyama I."/>
            <person name="Ito T."/>
            <person name="Fujiyama A."/>
            <person name="Inagaki F."/>
            <person name="Takami H."/>
        </authorList>
    </citation>
    <scope>NUCLEOTIDE SEQUENCE</scope>
    <source>
        <strain evidence="1">Expedition CK06-06</strain>
    </source>
</reference>
<comment type="caution">
    <text evidence="1">The sequence shown here is derived from an EMBL/GenBank/DDBJ whole genome shotgun (WGS) entry which is preliminary data.</text>
</comment>
<accession>X1RF10</accession>
<evidence type="ECO:0000313" key="1">
    <source>
        <dbReference type="EMBL" id="GAI79193.1"/>
    </source>
</evidence>
<sequence>LGIRPSNQLTFFVMLDPEFIDDEETKLLAVTTNLKNKVDLIKDFEIKD</sequence>
<proteinExistence type="predicted"/>